<sequence length="298" mass="32900">MLERNTALFRVVPAEAREILKADDLICYVTLRFDPRQMRDGYYPASVSVTMPLLGDRLRCDCTVLVEDTDGEGCRVSLRGTLHIDLPLIGRQAEHEIIQAAVHHHRLLPQIFERYQQVRAELMTTAVGRSALLSGVPEQGLDMSALEEILQAGKQKPYEDVMSPEEPSGAEREPGITAAIAEAQTDATAAKDMAIAAQWNEDMRDWRRLWRELGIALVPVRCPLQQLVALFLSGQARAHPEQEAQVGGSFRDKADKDPARRGLGEQGGRAGVGALVQRLLAMLGCYRPHCQPVVAFSG</sequence>
<gene>
    <name evidence="2" type="ORF">WJX81_000738</name>
</gene>
<dbReference type="EMBL" id="JALJOU010000122">
    <property type="protein sequence ID" value="KAK9819363.1"/>
    <property type="molecule type" value="Genomic_DNA"/>
</dbReference>
<proteinExistence type="predicted"/>
<reference evidence="2 3" key="1">
    <citation type="journal article" date="2024" name="Nat. Commun.">
        <title>Phylogenomics reveals the evolutionary origins of lichenization in chlorophyte algae.</title>
        <authorList>
            <person name="Puginier C."/>
            <person name="Libourel C."/>
            <person name="Otte J."/>
            <person name="Skaloud P."/>
            <person name="Haon M."/>
            <person name="Grisel S."/>
            <person name="Petersen M."/>
            <person name="Berrin J.G."/>
            <person name="Delaux P.M."/>
            <person name="Dal Grande F."/>
            <person name="Keller J."/>
        </authorList>
    </citation>
    <scope>NUCLEOTIDE SEQUENCE [LARGE SCALE GENOMIC DNA]</scope>
    <source>
        <strain evidence="2 3">SAG 245.80</strain>
    </source>
</reference>
<name>A0AAW1QD88_9CHLO</name>
<evidence type="ECO:0000256" key="1">
    <source>
        <dbReference type="SAM" id="MobiDB-lite"/>
    </source>
</evidence>
<comment type="caution">
    <text evidence="2">The sequence shown here is derived from an EMBL/GenBank/DDBJ whole genome shotgun (WGS) entry which is preliminary data.</text>
</comment>
<evidence type="ECO:0000313" key="3">
    <source>
        <dbReference type="Proteomes" id="UP001445335"/>
    </source>
</evidence>
<feature type="compositionally biased region" description="Basic and acidic residues" evidence="1">
    <location>
        <begin position="250"/>
        <end position="263"/>
    </location>
</feature>
<keyword evidence="3" id="KW-1185">Reference proteome</keyword>
<organism evidence="2 3">
    <name type="scientific">Elliptochloris bilobata</name>
    <dbReference type="NCBI Taxonomy" id="381761"/>
    <lineage>
        <taxon>Eukaryota</taxon>
        <taxon>Viridiplantae</taxon>
        <taxon>Chlorophyta</taxon>
        <taxon>core chlorophytes</taxon>
        <taxon>Trebouxiophyceae</taxon>
        <taxon>Trebouxiophyceae incertae sedis</taxon>
        <taxon>Elliptochloris clade</taxon>
        <taxon>Elliptochloris</taxon>
    </lineage>
</organism>
<accession>A0AAW1QD88</accession>
<protein>
    <submittedName>
        <fullName evidence="2">Uncharacterized protein</fullName>
    </submittedName>
</protein>
<dbReference type="Proteomes" id="UP001445335">
    <property type="component" value="Unassembled WGS sequence"/>
</dbReference>
<feature type="region of interest" description="Disordered" evidence="1">
    <location>
        <begin position="241"/>
        <end position="267"/>
    </location>
</feature>
<dbReference type="AlphaFoldDB" id="A0AAW1QD88"/>
<evidence type="ECO:0000313" key="2">
    <source>
        <dbReference type="EMBL" id="KAK9819363.1"/>
    </source>
</evidence>